<protein>
    <recommendedName>
        <fullName evidence="3">ABM domain-containing protein</fullName>
    </recommendedName>
</protein>
<evidence type="ECO:0000313" key="2">
    <source>
        <dbReference type="Proteomes" id="UP000030669"/>
    </source>
</evidence>
<name>S7RH74_GLOTA</name>
<reference evidence="1 2" key="1">
    <citation type="journal article" date="2012" name="Science">
        <title>The Paleozoic origin of enzymatic lignin decomposition reconstructed from 31 fungal genomes.</title>
        <authorList>
            <person name="Floudas D."/>
            <person name="Binder M."/>
            <person name="Riley R."/>
            <person name="Barry K."/>
            <person name="Blanchette R.A."/>
            <person name="Henrissat B."/>
            <person name="Martinez A.T."/>
            <person name="Otillar R."/>
            <person name="Spatafora J.W."/>
            <person name="Yadav J.S."/>
            <person name="Aerts A."/>
            <person name="Benoit I."/>
            <person name="Boyd A."/>
            <person name="Carlson A."/>
            <person name="Copeland A."/>
            <person name="Coutinho P.M."/>
            <person name="de Vries R.P."/>
            <person name="Ferreira P."/>
            <person name="Findley K."/>
            <person name="Foster B."/>
            <person name="Gaskell J."/>
            <person name="Glotzer D."/>
            <person name="Gorecki P."/>
            <person name="Heitman J."/>
            <person name="Hesse C."/>
            <person name="Hori C."/>
            <person name="Igarashi K."/>
            <person name="Jurgens J.A."/>
            <person name="Kallen N."/>
            <person name="Kersten P."/>
            <person name="Kohler A."/>
            <person name="Kuees U."/>
            <person name="Kumar T.K.A."/>
            <person name="Kuo A."/>
            <person name="LaButti K."/>
            <person name="Larrondo L.F."/>
            <person name="Lindquist E."/>
            <person name="Ling A."/>
            <person name="Lombard V."/>
            <person name="Lucas S."/>
            <person name="Lundell T."/>
            <person name="Martin R."/>
            <person name="McLaughlin D.J."/>
            <person name="Morgenstern I."/>
            <person name="Morin E."/>
            <person name="Murat C."/>
            <person name="Nagy L.G."/>
            <person name="Nolan M."/>
            <person name="Ohm R.A."/>
            <person name="Patyshakuliyeva A."/>
            <person name="Rokas A."/>
            <person name="Ruiz-Duenas F.J."/>
            <person name="Sabat G."/>
            <person name="Salamov A."/>
            <person name="Samejima M."/>
            <person name="Schmutz J."/>
            <person name="Slot J.C."/>
            <person name="St John F."/>
            <person name="Stenlid J."/>
            <person name="Sun H."/>
            <person name="Sun S."/>
            <person name="Syed K."/>
            <person name="Tsang A."/>
            <person name="Wiebenga A."/>
            <person name="Young D."/>
            <person name="Pisabarro A."/>
            <person name="Eastwood D.C."/>
            <person name="Martin F."/>
            <person name="Cullen D."/>
            <person name="Grigoriev I.V."/>
            <person name="Hibbett D.S."/>
        </authorList>
    </citation>
    <scope>NUCLEOTIDE SEQUENCE [LARGE SCALE GENOMIC DNA]</scope>
    <source>
        <strain evidence="1 2">ATCC 11539</strain>
    </source>
</reference>
<dbReference type="Proteomes" id="UP000030669">
    <property type="component" value="Unassembled WGS sequence"/>
</dbReference>
<evidence type="ECO:0000313" key="1">
    <source>
        <dbReference type="EMBL" id="EPQ53600.1"/>
    </source>
</evidence>
<dbReference type="eggNOG" id="ENOG502SCZF">
    <property type="taxonomic scope" value="Eukaryota"/>
</dbReference>
<keyword evidence="2" id="KW-1185">Reference proteome</keyword>
<evidence type="ECO:0008006" key="3">
    <source>
        <dbReference type="Google" id="ProtNLM"/>
    </source>
</evidence>
<accession>S7RH74</accession>
<dbReference type="OrthoDB" id="3830579at2759"/>
<sequence>MPLPVAELVTFTSTEAYQKDQSVLGGLLDLLSKAEGRISTFHGPEVEDPSRAYLFVLWHAIEQRIAFTNGPLAANREILKPAFGGPPEMVHVHFVQDPTPAFDAPVTEVAVITIKPGHTKEQVGPLLDQLTNFRTEGLTLSTWGPMVEREDTLYIAAGWESLEAHQKSYESASEEFMKVITAIRDRAELKITHGKLRKYD</sequence>
<dbReference type="GeneID" id="19304344"/>
<dbReference type="HOGENOM" id="CLU_081631_3_2_1"/>
<dbReference type="KEGG" id="gtr:GLOTRDRAFT_139783"/>
<dbReference type="OMA" id="FMAHETY"/>
<dbReference type="EMBL" id="KB469305">
    <property type="protein sequence ID" value="EPQ53600.1"/>
    <property type="molecule type" value="Genomic_DNA"/>
</dbReference>
<proteinExistence type="predicted"/>
<dbReference type="AlphaFoldDB" id="S7RH74"/>
<dbReference type="RefSeq" id="XP_007867914.1">
    <property type="nucleotide sequence ID" value="XM_007869723.1"/>
</dbReference>
<dbReference type="Gene3D" id="3.30.70.100">
    <property type="match status" value="2"/>
</dbReference>
<organism evidence="1 2">
    <name type="scientific">Gloeophyllum trabeum (strain ATCC 11539 / FP-39264 / Madison 617)</name>
    <name type="common">Brown rot fungus</name>
    <dbReference type="NCBI Taxonomy" id="670483"/>
    <lineage>
        <taxon>Eukaryota</taxon>
        <taxon>Fungi</taxon>
        <taxon>Dikarya</taxon>
        <taxon>Basidiomycota</taxon>
        <taxon>Agaricomycotina</taxon>
        <taxon>Agaricomycetes</taxon>
        <taxon>Gloeophyllales</taxon>
        <taxon>Gloeophyllaceae</taxon>
        <taxon>Gloeophyllum</taxon>
    </lineage>
</organism>
<gene>
    <name evidence="1" type="ORF">GLOTRDRAFT_139783</name>
</gene>